<accession>A0A3T0D900</accession>
<feature type="active site" evidence="2">
    <location>
        <position position="106"/>
    </location>
</feature>
<comment type="catalytic activity">
    <reaction evidence="2">
        <text>DNA(n) + a 2'-deoxyribonucleoside 5'-triphosphate = DNA(n+1) + diphosphate</text>
        <dbReference type="Rhea" id="RHEA:22508"/>
        <dbReference type="Rhea" id="RHEA-COMP:17339"/>
        <dbReference type="Rhea" id="RHEA-COMP:17340"/>
        <dbReference type="ChEBI" id="CHEBI:33019"/>
        <dbReference type="ChEBI" id="CHEBI:61560"/>
        <dbReference type="ChEBI" id="CHEBI:173112"/>
        <dbReference type="EC" id="2.7.7.7"/>
    </reaction>
</comment>
<feature type="domain" description="UmuC" evidence="3">
    <location>
        <begin position="5"/>
        <end position="187"/>
    </location>
</feature>
<comment type="subcellular location">
    <subcellularLocation>
        <location evidence="2">Cytoplasm</location>
    </subcellularLocation>
</comment>
<dbReference type="Gene3D" id="1.10.150.20">
    <property type="entry name" value="5' to 3' exonuclease, C-terminal subdomain"/>
    <property type="match status" value="1"/>
</dbReference>
<dbReference type="InterPro" id="IPR017961">
    <property type="entry name" value="DNA_pol_Y-fam_little_finger"/>
</dbReference>
<keyword evidence="2" id="KW-0238">DNA-binding</keyword>
<dbReference type="EC" id="2.7.7.7" evidence="2"/>
<feature type="site" description="Substrate discrimination" evidence="2">
    <location>
        <position position="14"/>
    </location>
</feature>
<dbReference type="Proteomes" id="UP000282930">
    <property type="component" value="Chromosome"/>
</dbReference>
<dbReference type="Gene3D" id="3.30.70.270">
    <property type="match status" value="1"/>
</dbReference>
<dbReference type="Gene3D" id="3.30.1490.100">
    <property type="entry name" value="DNA polymerase, Y-family, little finger domain"/>
    <property type="match status" value="1"/>
</dbReference>
<keyword evidence="2" id="KW-0235">DNA replication</keyword>
<dbReference type="InterPro" id="IPR001126">
    <property type="entry name" value="UmuC"/>
</dbReference>
<evidence type="ECO:0000259" key="3">
    <source>
        <dbReference type="PROSITE" id="PS50173"/>
    </source>
</evidence>
<dbReference type="KEGG" id="ccha:ELD05_11955"/>
<dbReference type="Pfam" id="PF11799">
    <property type="entry name" value="IMS_C"/>
    <property type="match status" value="1"/>
</dbReference>
<dbReference type="Gene3D" id="3.40.1170.60">
    <property type="match status" value="1"/>
</dbReference>
<keyword evidence="2" id="KW-0234">DNA repair</keyword>
<keyword evidence="2" id="KW-0963">Cytoplasm</keyword>
<comment type="similarity">
    <text evidence="1 2">Belongs to the DNA polymerase type-Y family.</text>
</comment>
<keyword evidence="2" id="KW-0479">Metal-binding</keyword>
<keyword evidence="2" id="KW-0239">DNA-directed DNA polymerase</keyword>
<dbReference type="GO" id="GO:0003684">
    <property type="term" value="F:damaged DNA binding"/>
    <property type="evidence" value="ECO:0007669"/>
    <property type="project" value="InterPro"/>
</dbReference>
<dbReference type="PROSITE" id="PS50173">
    <property type="entry name" value="UMUC"/>
    <property type="match status" value="1"/>
</dbReference>
<feature type="binding site" evidence="2">
    <location>
        <position position="105"/>
    </location>
    <ligand>
        <name>Mg(2+)</name>
        <dbReference type="ChEBI" id="CHEBI:18420"/>
    </ligand>
</feature>
<dbReference type="AlphaFoldDB" id="A0A3T0D900"/>
<gene>
    <name evidence="2" type="primary">dinB</name>
    <name evidence="4" type="ORF">ELD05_11955</name>
</gene>
<dbReference type="GO" id="GO:0000287">
    <property type="term" value="F:magnesium ion binding"/>
    <property type="evidence" value="ECO:0007669"/>
    <property type="project" value="UniProtKB-UniRule"/>
</dbReference>
<keyword evidence="2" id="KW-0515">Mutator protein</keyword>
<organism evidence="4 5">
    <name type="scientific">Caldicellulosiruptor changbaiensis</name>
    <dbReference type="NCBI Taxonomy" id="1222016"/>
    <lineage>
        <taxon>Bacteria</taxon>
        <taxon>Bacillati</taxon>
        <taxon>Bacillota</taxon>
        <taxon>Bacillota incertae sedis</taxon>
        <taxon>Caldicellulosiruptorales</taxon>
        <taxon>Caldicellulosiruptoraceae</taxon>
        <taxon>Caldicellulosiruptor</taxon>
    </lineage>
</organism>
<keyword evidence="2" id="KW-0460">Magnesium</keyword>
<evidence type="ECO:0000313" key="4">
    <source>
        <dbReference type="EMBL" id="AZT91272.1"/>
    </source>
</evidence>
<dbReference type="InterPro" id="IPR022880">
    <property type="entry name" value="DNApol_IV"/>
</dbReference>
<dbReference type="EMBL" id="CP034791">
    <property type="protein sequence ID" value="AZT91272.1"/>
    <property type="molecule type" value="Genomic_DNA"/>
</dbReference>
<dbReference type="Pfam" id="PF00817">
    <property type="entry name" value="IMS"/>
    <property type="match status" value="1"/>
</dbReference>
<dbReference type="InterPro" id="IPR036775">
    <property type="entry name" value="DNA_pol_Y-fam_lit_finger_sf"/>
</dbReference>
<evidence type="ECO:0000256" key="2">
    <source>
        <dbReference type="HAMAP-Rule" id="MF_01113"/>
    </source>
</evidence>
<dbReference type="GO" id="GO:0042276">
    <property type="term" value="P:error-prone translesion synthesis"/>
    <property type="evidence" value="ECO:0007669"/>
    <property type="project" value="TreeGrafter"/>
</dbReference>
<dbReference type="RefSeq" id="WP_127352603.1">
    <property type="nucleotide sequence ID" value="NZ_CP034791.1"/>
</dbReference>
<protein>
    <recommendedName>
        <fullName evidence="2">DNA polymerase IV</fullName>
        <shortName evidence="2">Pol IV</shortName>
        <ecNumber evidence="2">2.7.7.7</ecNumber>
    </recommendedName>
</protein>
<dbReference type="GO" id="GO:0003887">
    <property type="term" value="F:DNA-directed DNA polymerase activity"/>
    <property type="evidence" value="ECO:0007669"/>
    <property type="project" value="UniProtKB-UniRule"/>
</dbReference>
<dbReference type="SUPFAM" id="SSF56672">
    <property type="entry name" value="DNA/RNA polymerases"/>
    <property type="match status" value="1"/>
</dbReference>
<dbReference type="HAMAP" id="MF_01113">
    <property type="entry name" value="DNApol_IV"/>
    <property type="match status" value="1"/>
</dbReference>
<dbReference type="InterPro" id="IPR043502">
    <property type="entry name" value="DNA/RNA_pol_sf"/>
</dbReference>
<name>A0A3T0D900_9FIRM</name>
<comment type="cofactor">
    <cofactor evidence="2">
        <name>Mg(2+)</name>
        <dbReference type="ChEBI" id="CHEBI:18420"/>
    </cofactor>
    <text evidence="2">Binds 2 magnesium ions per subunit.</text>
</comment>
<dbReference type="NCBIfam" id="NF002677">
    <property type="entry name" value="PRK02406.1"/>
    <property type="match status" value="1"/>
</dbReference>
<dbReference type="PANTHER" id="PTHR11076:SF35">
    <property type="entry name" value="DNA REPAIR PROTEIN HOMOLOG YOBH"/>
    <property type="match status" value="1"/>
</dbReference>
<dbReference type="InterPro" id="IPR043128">
    <property type="entry name" value="Rev_trsase/Diguanyl_cyclase"/>
</dbReference>
<proteinExistence type="inferred from homology"/>
<dbReference type="GO" id="GO:0006281">
    <property type="term" value="P:DNA repair"/>
    <property type="evidence" value="ECO:0007669"/>
    <property type="project" value="UniProtKB-UniRule"/>
</dbReference>
<dbReference type="GO" id="GO:0005829">
    <property type="term" value="C:cytosol"/>
    <property type="evidence" value="ECO:0007669"/>
    <property type="project" value="TreeGrafter"/>
</dbReference>
<keyword evidence="2" id="KW-0227">DNA damage</keyword>
<evidence type="ECO:0000313" key="5">
    <source>
        <dbReference type="Proteomes" id="UP000282930"/>
    </source>
</evidence>
<dbReference type="PANTHER" id="PTHR11076">
    <property type="entry name" value="DNA REPAIR POLYMERASE UMUC / TRANSFERASE FAMILY MEMBER"/>
    <property type="match status" value="1"/>
</dbReference>
<keyword evidence="2 4" id="KW-0548">Nucleotidyltransferase</keyword>
<keyword evidence="5" id="KW-1185">Reference proteome</keyword>
<comment type="subunit">
    <text evidence="2">Monomer.</text>
</comment>
<dbReference type="InterPro" id="IPR050116">
    <property type="entry name" value="DNA_polymerase-Y"/>
</dbReference>
<comment type="function">
    <text evidence="2">Poorly processive, error-prone DNA polymerase involved in untargeted mutagenesis. Copies undamaged DNA at stalled replication forks, which arise in vivo from mismatched or misaligned primer ends. These misaligned primers can be extended by PolIV. Exhibits no 3'-5' exonuclease (proofreading) activity. May be involved in translesional synthesis, in conjunction with the beta clamp from PolIII.</text>
</comment>
<sequence>MGRVILHCDLNNFYASVECLYHPELKNKPVAVCGESELRHGIVLAKNQIAKSYGIQTGDVIWQALKKCPNLVILKPNFPLYIRFSKLVQQIYSEYTDLIEPFGIDECWLDVTESTKILGSGRKIAYEIKERIKTELGLTVSVGVSFNKVFAKLGSDYKKPDAVTVITKENFKQIVWPLPAKDLLYVGSATEKKLSSRAIYTIGDIAKSSPEYLKRILGKWGEVLWIFANGLDTTPVTPPLFEDNIKGIGNSITLPRDLTCYEDAEYVIRMLSESVAQRLRQQYLKCYTVQVWIRDSFLFSITRQEKLQTPTFLAREISQKAFEIFKKHWNFKNSIRSLGVRALDLVCANSFYQLEFDSLKKFKLEQLEKAIDQIRRRFGQSAVLPAILLTKSDLPCEIPLHNKIHPVAFFK</sequence>
<feature type="binding site" evidence="2">
    <location>
        <position position="9"/>
    </location>
    <ligand>
        <name>Mg(2+)</name>
        <dbReference type="ChEBI" id="CHEBI:18420"/>
    </ligand>
</feature>
<dbReference type="GO" id="GO:0006261">
    <property type="term" value="P:DNA-templated DNA replication"/>
    <property type="evidence" value="ECO:0007669"/>
    <property type="project" value="UniProtKB-UniRule"/>
</dbReference>
<evidence type="ECO:0000256" key="1">
    <source>
        <dbReference type="ARBA" id="ARBA00010945"/>
    </source>
</evidence>
<keyword evidence="2 4" id="KW-0808">Transferase</keyword>
<dbReference type="SUPFAM" id="SSF100879">
    <property type="entry name" value="Lesion bypass DNA polymerase (Y-family), little finger domain"/>
    <property type="match status" value="1"/>
</dbReference>
<dbReference type="CDD" id="cd03586">
    <property type="entry name" value="PolY_Pol_IV_kappa"/>
    <property type="match status" value="1"/>
</dbReference>
<reference evidence="4 5" key="1">
    <citation type="submission" date="2018-12" db="EMBL/GenBank/DDBJ databases">
        <title>Genome sequence from the cellulolytic species, Caldicellulosiruptor changbaiensis.</title>
        <authorList>
            <person name="Blumer-Schuette S.E."/>
            <person name="Mendoza C."/>
        </authorList>
    </citation>
    <scope>NUCLEOTIDE SEQUENCE [LARGE SCALE GENOMIC DNA]</scope>
    <source>
        <strain evidence="4 5">CBS-Z</strain>
    </source>
</reference>
<dbReference type="GO" id="GO:0009432">
    <property type="term" value="P:SOS response"/>
    <property type="evidence" value="ECO:0007669"/>
    <property type="project" value="TreeGrafter"/>
</dbReference>